<dbReference type="Proteomes" id="UP000032309">
    <property type="component" value="Unassembled WGS sequence"/>
</dbReference>
<name>A0ABQ0JWG3_9BACT</name>
<feature type="chain" id="PRO_5045865385" evidence="1">
    <location>
        <begin position="22"/>
        <end position="597"/>
    </location>
</feature>
<dbReference type="InterPro" id="IPR017946">
    <property type="entry name" value="PLC-like_Pdiesterase_TIM-brl"/>
</dbReference>
<dbReference type="RefSeq" id="WP_052563145.1">
    <property type="nucleotide sequence ID" value="NZ_BAFN01000001.1"/>
</dbReference>
<dbReference type="PANTHER" id="PTHR12697">
    <property type="entry name" value="PBS LYASE HEAT-LIKE PROTEIN"/>
    <property type="match status" value="1"/>
</dbReference>
<accession>A0ABQ0JWG3</accession>
<evidence type="ECO:0000259" key="2">
    <source>
        <dbReference type="PROSITE" id="PS51704"/>
    </source>
</evidence>
<dbReference type="InterPro" id="IPR004155">
    <property type="entry name" value="PBS_lyase_HEAT"/>
</dbReference>
<dbReference type="Pfam" id="PF03130">
    <property type="entry name" value="HEAT_PBS"/>
    <property type="match status" value="1"/>
</dbReference>
<proteinExistence type="predicted"/>
<evidence type="ECO:0000313" key="4">
    <source>
        <dbReference type="Proteomes" id="UP000032309"/>
    </source>
</evidence>
<evidence type="ECO:0000256" key="1">
    <source>
        <dbReference type="SAM" id="SignalP"/>
    </source>
</evidence>
<evidence type="ECO:0000313" key="3">
    <source>
        <dbReference type="EMBL" id="GAN33087.1"/>
    </source>
</evidence>
<organism evidence="3 4">
    <name type="scientific">Candidatus Brocadia sinica JPN1</name>
    <dbReference type="NCBI Taxonomy" id="1197129"/>
    <lineage>
        <taxon>Bacteria</taxon>
        <taxon>Pseudomonadati</taxon>
        <taxon>Planctomycetota</taxon>
        <taxon>Candidatus Brocadiia</taxon>
        <taxon>Candidatus Brocadiales</taxon>
        <taxon>Candidatus Brocadiaceae</taxon>
        <taxon>Candidatus Brocadia</taxon>
    </lineage>
</organism>
<protein>
    <submittedName>
        <fullName evidence="3">Glycerophosphodiester phosphodiesterase</fullName>
    </submittedName>
</protein>
<dbReference type="InterPro" id="IPR016024">
    <property type="entry name" value="ARM-type_fold"/>
</dbReference>
<feature type="domain" description="GP-PDE" evidence="2">
    <location>
        <begin position="27"/>
        <end position="294"/>
    </location>
</feature>
<dbReference type="SUPFAM" id="SSF51695">
    <property type="entry name" value="PLC-like phosphodiesterases"/>
    <property type="match status" value="1"/>
</dbReference>
<dbReference type="InterPro" id="IPR030395">
    <property type="entry name" value="GP_PDE_dom"/>
</dbReference>
<dbReference type="Pfam" id="PF03009">
    <property type="entry name" value="GDPD"/>
    <property type="match status" value="1"/>
</dbReference>
<comment type="caution">
    <text evidence="3">The sequence shown here is derived from an EMBL/GenBank/DDBJ whole genome shotgun (WGS) entry which is preliminary data.</text>
</comment>
<dbReference type="EMBL" id="BAFN01000001">
    <property type="protein sequence ID" value="GAN33087.1"/>
    <property type="molecule type" value="Genomic_DNA"/>
</dbReference>
<keyword evidence="4" id="KW-1185">Reference proteome</keyword>
<keyword evidence="1" id="KW-0732">Signal</keyword>
<dbReference type="Gene3D" id="1.25.10.10">
    <property type="entry name" value="Leucine-rich Repeat Variant"/>
    <property type="match status" value="3"/>
</dbReference>
<feature type="signal peptide" evidence="1">
    <location>
        <begin position="1"/>
        <end position="21"/>
    </location>
</feature>
<gene>
    <name evidence="3" type="ORF">BROSI_A1604</name>
</gene>
<dbReference type="PROSITE" id="PS51704">
    <property type="entry name" value="GP_PDE"/>
    <property type="match status" value="1"/>
</dbReference>
<dbReference type="PANTHER" id="PTHR12697:SF5">
    <property type="entry name" value="DEOXYHYPUSINE HYDROXYLASE"/>
    <property type="match status" value="1"/>
</dbReference>
<dbReference type="Pfam" id="PF13646">
    <property type="entry name" value="HEAT_2"/>
    <property type="match status" value="2"/>
</dbReference>
<sequence length="597" mass="65975">MRYIPIAISFLLTFPVVSVFAQDTRQVEIFARHGVLEDVPENTFAALERVAELGIDGIEIDIRQTKDNQLILMCDETIDRTTDGKGRVDQLLYAEIQQYDAGLWRGIAFRKERVPLLSDVLKFCKVNDLKLILNAKQACLEKQVLDLVNKFGMSSQVYLWGTLRNLNTEDAESYGKELVFVSPEEMAEEKINLIHEEKKYAFSVILENDDRKTIKECVKRGADVILVDYPCVAMDILNMKSQINVKGRPGKREISGSRQDANNNAGYLQGQVKNLVKTMEGADSDKAKTAAMALMVLPQRYTAPPLLKLLEDKKPQVKQNAAWALGFCGDDSIAAYVQDLLKDKNTAVRREAVLALKRLGAKQSVPALAEALKTETDPDVKYDIARAFGTLGDQSTVFTLSTLLTKEKSWYVKSGCVEALGHIGSDKAMNILAKILVTDAGEDAIWARTKAAWALAAIGEKSIPLLTAALNDNEEVTRRRAGWALVKIGSPSTKALIASLREINKYARERAAQILGWIGDERAVTSLIWALKDKEPSVVGSAAWALGRIGNPKALSALHGLINNNNEDVRANAVEAVERIVAKTEKTAYYTEPAQKP</sequence>
<dbReference type="Gene3D" id="3.20.20.190">
    <property type="entry name" value="Phosphatidylinositol (PI) phosphodiesterase"/>
    <property type="match status" value="1"/>
</dbReference>
<reference evidence="4" key="1">
    <citation type="journal article" date="2015" name="Genome Announc.">
        <title>Draft Genome Sequence of an Anaerobic Ammonium-Oxidizing Bacterium, "Candidatus Brocadia sinica".</title>
        <authorList>
            <person name="Oshiki M."/>
            <person name="Shinyako-Hata K."/>
            <person name="Satoh H."/>
            <person name="Okabe S."/>
        </authorList>
    </citation>
    <scope>NUCLEOTIDE SEQUENCE [LARGE SCALE GENOMIC DNA]</scope>
    <source>
        <strain evidence="4">JPN1</strain>
    </source>
</reference>
<dbReference type="SUPFAM" id="SSF48371">
    <property type="entry name" value="ARM repeat"/>
    <property type="match status" value="1"/>
</dbReference>
<dbReference type="InterPro" id="IPR011989">
    <property type="entry name" value="ARM-like"/>
</dbReference>
<dbReference type="SMART" id="SM00567">
    <property type="entry name" value="EZ_HEAT"/>
    <property type="match status" value="8"/>
</dbReference>